<reference evidence="1" key="1">
    <citation type="journal article" date="2014" name="Front. Microbiol.">
        <title>High frequency of phylogenetically diverse reductive dehalogenase-homologous genes in deep subseafloor sedimentary metagenomes.</title>
        <authorList>
            <person name="Kawai M."/>
            <person name="Futagami T."/>
            <person name="Toyoda A."/>
            <person name="Takaki Y."/>
            <person name="Nishi S."/>
            <person name="Hori S."/>
            <person name="Arai W."/>
            <person name="Tsubouchi T."/>
            <person name="Morono Y."/>
            <person name="Uchiyama I."/>
            <person name="Ito T."/>
            <person name="Fujiyama A."/>
            <person name="Inagaki F."/>
            <person name="Takami H."/>
        </authorList>
    </citation>
    <scope>NUCLEOTIDE SEQUENCE</scope>
    <source>
        <strain evidence="1">Expedition CK06-06</strain>
    </source>
</reference>
<accession>X1SJG1</accession>
<feature type="non-terminal residue" evidence="1">
    <location>
        <position position="1"/>
    </location>
</feature>
<comment type="caution">
    <text evidence="1">The sequence shown here is derived from an EMBL/GenBank/DDBJ whole genome shotgun (WGS) entry which is preliminary data.</text>
</comment>
<proteinExistence type="predicted"/>
<dbReference type="EMBL" id="BARW01009049">
    <property type="protein sequence ID" value="GAI75495.1"/>
    <property type="molecule type" value="Genomic_DNA"/>
</dbReference>
<gene>
    <name evidence="1" type="ORF">S12H4_18346</name>
</gene>
<protein>
    <submittedName>
        <fullName evidence="1">Uncharacterized protein</fullName>
    </submittedName>
</protein>
<evidence type="ECO:0000313" key="1">
    <source>
        <dbReference type="EMBL" id="GAI75495.1"/>
    </source>
</evidence>
<sequence>DKIKEIYIGTTMEVRLEGNNFEIKKLNNPIQLILKGKETQWNWDVIPLKSGNQLLSLIVSIVITLPDDIKEKKDYYLFDNPVKVKPNLIYSAQTFIGNYWPHFIAMLVGLFAKEIFNKIKNIKKVKRLYIKKP</sequence>
<organism evidence="1">
    <name type="scientific">marine sediment metagenome</name>
    <dbReference type="NCBI Taxonomy" id="412755"/>
    <lineage>
        <taxon>unclassified sequences</taxon>
        <taxon>metagenomes</taxon>
        <taxon>ecological metagenomes</taxon>
    </lineage>
</organism>
<name>X1SJG1_9ZZZZ</name>
<dbReference type="AlphaFoldDB" id="X1SJG1"/>